<dbReference type="Pfam" id="PF01546">
    <property type="entry name" value="Peptidase_M20"/>
    <property type="match status" value="1"/>
</dbReference>
<dbReference type="EMBL" id="JBHMAG010000016">
    <property type="protein sequence ID" value="MFB9754643.1"/>
    <property type="molecule type" value="Genomic_DNA"/>
</dbReference>
<dbReference type="PANTHER" id="PTHR43808:SF25">
    <property type="entry name" value="PEPTIDASE M20 DIMERISATION DOMAIN-CONTAINING PROTEIN"/>
    <property type="match status" value="1"/>
</dbReference>
<dbReference type="RefSeq" id="WP_344909308.1">
    <property type="nucleotide sequence ID" value="NZ_BAAAYO010000008.1"/>
</dbReference>
<keyword evidence="4" id="KW-1185">Reference proteome</keyword>
<keyword evidence="1" id="KW-0378">Hydrolase</keyword>
<protein>
    <submittedName>
        <fullName evidence="3">M20/M25/M40 family metallo-hydrolase</fullName>
    </submittedName>
</protein>
<comment type="caution">
    <text evidence="3">The sequence shown here is derived from an EMBL/GenBank/DDBJ whole genome shotgun (WGS) entry which is preliminary data.</text>
</comment>
<dbReference type="Gene3D" id="3.40.630.10">
    <property type="entry name" value="Zn peptidases"/>
    <property type="match status" value="1"/>
</dbReference>
<dbReference type="SUPFAM" id="SSF53187">
    <property type="entry name" value="Zn-dependent exopeptidases"/>
    <property type="match status" value="1"/>
</dbReference>
<dbReference type="InterPro" id="IPR002933">
    <property type="entry name" value="Peptidase_M20"/>
</dbReference>
<sequence>MVDKQLERRIGQWVREKRGEIVGLVSELIRYDTVNRITDGTERDCQTFVAAALTSMGLETALYSPEEAPGFREHPAYFPGKDYTHRPNVAGRWKGRGTGSGKSLLFSSHADTAVVAPGWSASPWEPREIDGRLYGLGAFDMKGGLAASMMAVRCLIELGVQPDGDVTIESVVDEEFGGANGTLAGRLMGYNADAAIIPEPTNLAVCPATRGGALWRVTFRGKTGLSFSGETLINPLYDAGKFLVFLEQFERRRSDSPGPAPWYDEAAALPVIVTRAVAGDIAAALCDVGPERCDVDVWVECYPGTSERELERELTEEFASMFPGAPLPEFVKLIRFLPGCEVSPDFPLLPLLAQEVRDVCGTEATMKGAPFACDAFMFNLHSPTPAVVWGPSGANAHAGEEYVEVESLVLLTEMYARTIVGWCGTTGRPEGEMNR</sequence>
<dbReference type="Proteomes" id="UP001589619">
    <property type="component" value="Unassembled WGS sequence"/>
</dbReference>
<reference evidence="3 4" key="1">
    <citation type="submission" date="2024-09" db="EMBL/GenBank/DDBJ databases">
        <authorList>
            <person name="Sun Q."/>
            <person name="Mori K."/>
        </authorList>
    </citation>
    <scope>NUCLEOTIDE SEQUENCE [LARGE SCALE GENOMIC DNA]</scope>
    <source>
        <strain evidence="3 4">JCM 12520</strain>
    </source>
</reference>
<evidence type="ECO:0000313" key="3">
    <source>
        <dbReference type="EMBL" id="MFB9754643.1"/>
    </source>
</evidence>
<evidence type="ECO:0000256" key="1">
    <source>
        <dbReference type="ARBA" id="ARBA00022801"/>
    </source>
</evidence>
<dbReference type="InterPro" id="IPR050072">
    <property type="entry name" value="Peptidase_M20A"/>
</dbReference>
<keyword evidence="2" id="KW-0862">Zinc</keyword>
<name>A0ABV5W2U7_9BACL</name>
<evidence type="ECO:0000256" key="2">
    <source>
        <dbReference type="ARBA" id="ARBA00022833"/>
    </source>
</evidence>
<evidence type="ECO:0000313" key="4">
    <source>
        <dbReference type="Proteomes" id="UP001589619"/>
    </source>
</evidence>
<dbReference type="InterPro" id="IPR001261">
    <property type="entry name" value="ArgE/DapE_CS"/>
</dbReference>
<dbReference type="PANTHER" id="PTHR43808">
    <property type="entry name" value="ACETYLORNITHINE DEACETYLASE"/>
    <property type="match status" value="1"/>
</dbReference>
<proteinExistence type="predicted"/>
<organism evidence="3 4">
    <name type="scientific">Paenibacillus hodogayensis</name>
    <dbReference type="NCBI Taxonomy" id="279208"/>
    <lineage>
        <taxon>Bacteria</taxon>
        <taxon>Bacillati</taxon>
        <taxon>Bacillota</taxon>
        <taxon>Bacilli</taxon>
        <taxon>Bacillales</taxon>
        <taxon>Paenibacillaceae</taxon>
        <taxon>Paenibacillus</taxon>
    </lineage>
</organism>
<gene>
    <name evidence="3" type="ORF">ACFFNY_23995</name>
</gene>
<accession>A0ABV5W2U7</accession>
<dbReference type="Gene3D" id="3.30.70.360">
    <property type="match status" value="1"/>
</dbReference>
<dbReference type="PROSITE" id="PS00758">
    <property type="entry name" value="ARGE_DAPE_CPG2_1"/>
    <property type="match status" value="1"/>
</dbReference>